<name>A0ABR3F4L8_9AGAR</name>
<organism evidence="1 2">
    <name type="scientific">Marasmius crinis-equi</name>
    <dbReference type="NCBI Taxonomy" id="585013"/>
    <lineage>
        <taxon>Eukaryota</taxon>
        <taxon>Fungi</taxon>
        <taxon>Dikarya</taxon>
        <taxon>Basidiomycota</taxon>
        <taxon>Agaricomycotina</taxon>
        <taxon>Agaricomycetes</taxon>
        <taxon>Agaricomycetidae</taxon>
        <taxon>Agaricales</taxon>
        <taxon>Marasmiineae</taxon>
        <taxon>Marasmiaceae</taxon>
        <taxon>Marasmius</taxon>
    </lineage>
</organism>
<reference evidence="1 2" key="1">
    <citation type="submission" date="2024-02" db="EMBL/GenBank/DDBJ databases">
        <title>A draft genome for the cacao thread blight pathogen Marasmius crinis-equi.</title>
        <authorList>
            <person name="Cohen S.P."/>
            <person name="Baruah I.K."/>
            <person name="Amoako-Attah I."/>
            <person name="Bukari Y."/>
            <person name="Meinhardt L.W."/>
            <person name="Bailey B.A."/>
        </authorList>
    </citation>
    <scope>NUCLEOTIDE SEQUENCE [LARGE SCALE GENOMIC DNA]</scope>
    <source>
        <strain evidence="1 2">GH-76</strain>
    </source>
</reference>
<comment type="caution">
    <text evidence="1">The sequence shown here is derived from an EMBL/GenBank/DDBJ whole genome shotgun (WGS) entry which is preliminary data.</text>
</comment>
<gene>
    <name evidence="1" type="ORF">V5O48_012002</name>
</gene>
<protein>
    <recommendedName>
        <fullName evidence="3">NACHT domain-containing protein</fullName>
    </recommendedName>
</protein>
<dbReference type="Proteomes" id="UP001465976">
    <property type="component" value="Unassembled WGS sequence"/>
</dbReference>
<dbReference type="EMBL" id="JBAHYK010001018">
    <property type="protein sequence ID" value="KAL0569961.1"/>
    <property type="molecule type" value="Genomic_DNA"/>
</dbReference>
<sequence>MTSFVPTIAYQLARSPALRPHLADAIDTAILSDPSFMGADWEDQFERLIYEPCKRIDPELWKTLPRLIIIDGLDECMDIDEPQTMNQRRNVWERDGQSRLLSMIRSSLTAPSPLPLRFLIFSRPEHTISNLLHTDSFPDLQQTDMRELRAEADGDIYLYLCQEFARLVKLRRDAGLDASWPGEEAIQQLTRMSDGHFVYVVTAVKYVMDDDPSSTPQERLDIILRPKPSKYPDLHPIDTLYRHILQPFADIREQLLLPLLQLIITPLDERAFTYFRIPEGTYRSRRVLAELLSQPNCQHISIILSRLRSVLYVPDDECGEAVSVLHASFSDFLGDQRRSHDFHVKPMDKGHYLKKSCQSSLRVLKHIMLRYENDQEGIGSREPPVIETWAFDAWHTLSVAMIDHDRVPVLGAEFLHAVDEFDVHCYVNMLNDCNYMWSLASIEDGGWNEFIADAVLDLSRVYAFLTRLDSRGTTWYLDNREYLRLARSKSRHRNQPFFRFFKEDWVAVLPKQDWEVCHLQLKLLIGCLWDPYGSGINPTSYCGPIPPFNHDGDDSAKYTFLKISPHDIPPSTLAQSVAIEDCQFWRFRLGPWGAFSFRQLAIAPTASGDPVWIAVPPASSDLHEWMANFAREQMKRARKVREKKRREPVRKRVWRVAVSNFGRLLCLSPKSQEEEEREREREWKREWGQEQEWREWRKHWDEWEQQEQPEQPEQREWREREQEQWEREQWEQWEQEQSKEEQDKDWDWHEERWEKFLEEERQYHGVAW</sequence>
<proteinExistence type="predicted"/>
<evidence type="ECO:0000313" key="1">
    <source>
        <dbReference type="EMBL" id="KAL0569961.1"/>
    </source>
</evidence>
<evidence type="ECO:0008006" key="3">
    <source>
        <dbReference type="Google" id="ProtNLM"/>
    </source>
</evidence>
<evidence type="ECO:0000313" key="2">
    <source>
        <dbReference type="Proteomes" id="UP001465976"/>
    </source>
</evidence>
<accession>A0ABR3F4L8</accession>
<keyword evidence="2" id="KW-1185">Reference proteome</keyword>